<dbReference type="AlphaFoldDB" id="A0A822YDV0"/>
<dbReference type="EMBL" id="DUZY01000003">
    <property type="protein sequence ID" value="DAD30542.1"/>
    <property type="molecule type" value="Genomic_DNA"/>
</dbReference>
<name>A0A822YDV0_NELNU</name>
<gene>
    <name evidence="2" type="ORF">HUJ06_009393</name>
</gene>
<keyword evidence="3" id="KW-1185">Reference proteome</keyword>
<evidence type="ECO:0000313" key="3">
    <source>
        <dbReference type="Proteomes" id="UP000607653"/>
    </source>
</evidence>
<sequence length="43" mass="5023">MERPPSPIFLPLFLPQIQENPQNRTFCQNPSKPIQNFSNSKTH</sequence>
<accession>A0A822YDV0</accession>
<feature type="region of interest" description="Disordered" evidence="1">
    <location>
        <begin position="20"/>
        <end position="43"/>
    </location>
</feature>
<reference evidence="2 3" key="1">
    <citation type="journal article" date="2020" name="Mol. Biol. Evol.">
        <title>Distinct Expression and Methylation Patterns for Genes with Different Fates following a Single Whole-Genome Duplication in Flowering Plants.</title>
        <authorList>
            <person name="Shi T."/>
            <person name="Rahmani R.S."/>
            <person name="Gugger P.F."/>
            <person name="Wang M."/>
            <person name="Li H."/>
            <person name="Zhang Y."/>
            <person name="Li Z."/>
            <person name="Wang Q."/>
            <person name="Van de Peer Y."/>
            <person name="Marchal K."/>
            <person name="Chen J."/>
        </authorList>
    </citation>
    <scope>NUCLEOTIDE SEQUENCE [LARGE SCALE GENOMIC DNA]</scope>
    <source>
        <tissue evidence="2">Leaf</tissue>
    </source>
</reference>
<evidence type="ECO:0000256" key="1">
    <source>
        <dbReference type="SAM" id="MobiDB-lite"/>
    </source>
</evidence>
<comment type="caution">
    <text evidence="2">The sequence shown here is derived from an EMBL/GenBank/DDBJ whole genome shotgun (WGS) entry which is preliminary data.</text>
</comment>
<protein>
    <submittedName>
        <fullName evidence="2">Uncharacterized protein</fullName>
    </submittedName>
</protein>
<proteinExistence type="predicted"/>
<dbReference type="Proteomes" id="UP000607653">
    <property type="component" value="Unassembled WGS sequence"/>
</dbReference>
<organism evidence="2 3">
    <name type="scientific">Nelumbo nucifera</name>
    <name type="common">Sacred lotus</name>
    <dbReference type="NCBI Taxonomy" id="4432"/>
    <lineage>
        <taxon>Eukaryota</taxon>
        <taxon>Viridiplantae</taxon>
        <taxon>Streptophyta</taxon>
        <taxon>Embryophyta</taxon>
        <taxon>Tracheophyta</taxon>
        <taxon>Spermatophyta</taxon>
        <taxon>Magnoliopsida</taxon>
        <taxon>Proteales</taxon>
        <taxon>Nelumbonaceae</taxon>
        <taxon>Nelumbo</taxon>
    </lineage>
</organism>
<evidence type="ECO:0000313" key="2">
    <source>
        <dbReference type="EMBL" id="DAD30542.1"/>
    </source>
</evidence>